<dbReference type="EMBL" id="AMFJ01000670">
    <property type="protein sequence ID" value="EKE26767.1"/>
    <property type="molecule type" value="Genomic_DNA"/>
</dbReference>
<dbReference type="SUPFAM" id="SSF101386">
    <property type="entry name" value="all-alpha NTP pyrophosphatases"/>
    <property type="match status" value="1"/>
</dbReference>
<dbReference type="GO" id="GO:0047429">
    <property type="term" value="F:nucleoside triphosphate diphosphatase activity"/>
    <property type="evidence" value="ECO:0007669"/>
    <property type="project" value="InterPro"/>
</dbReference>
<organism evidence="1">
    <name type="scientific">uncultured bacterium</name>
    <name type="common">gcode 4</name>
    <dbReference type="NCBI Taxonomy" id="1234023"/>
    <lineage>
        <taxon>Bacteria</taxon>
        <taxon>environmental samples</taxon>
    </lineage>
</organism>
<dbReference type="Gene3D" id="1.10.287.1080">
    <property type="entry name" value="MazG-like"/>
    <property type="match status" value="1"/>
</dbReference>
<proteinExistence type="predicted"/>
<reference evidence="1" key="1">
    <citation type="journal article" date="2012" name="Science">
        <title>Fermentation, hydrogen, and sulfur metabolism in multiple uncultivated bacterial phyla.</title>
        <authorList>
            <person name="Wrighton K.C."/>
            <person name="Thomas B.C."/>
            <person name="Sharon I."/>
            <person name="Miller C.S."/>
            <person name="Castelle C.J."/>
            <person name="VerBerkmoes N.C."/>
            <person name="Wilkins M.J."/>
            <person name="Hettich R.L."/>
            <person name="Lipton M.S."/>
            <person name="Williams K.H."/>
            <person name="Long P.E."/>
            <person name="Banfield J.F."/>
        </authorList>
    </citation>
    <scope>NUCLEOTIDE SEQUENCE [LARGE SCALE GENOMIC DNA]</scope>
</reference>
<name>K2FXY9_9BACT</name>
<protein>
    <recommendedName>
        <fullName evidence="2">NTP pyrophosphohydrolase MazG putative catalytic core domain-containing protein</fullName>
    </recommendedName>
</protein>
<evidence type="ECO:0008006" key="2">
    <source>
        <dbReference type="Google" id="ProtNLM"/>
    </source>
</evidence>
<comment type="caution">
    <text evidence="1">The sequence shown here is derived from an EMBL/GenBank/DDBJ whole genome shotgun (WGS) entry which is preliminary data.</text>
</comment>
<dbReference type="GO" id="GO:0009143">
    <property type="term" value="P:nucleoside triphosphate catabolic process"/>
    <property type="evidence" value="ECO:0007669"/>
    <property type="project" value="InterPro"/>
</dbReference>
<evidence type="ECO:0000313" key="1">
    <source>
        <dbReference type="EMBL" id="EKE26767.1"/>
    </source>
</evidence>
<accession>K2FXY9</accession>
<sequence length="109" mass="12813">MNIKDLIKEYEKISVFLNSKWPLKNSDHKVFARTMKIMEELGELSDEILTSMNLQRNTKIAKFSRENVEDEFADVLGSLILLGIELDIDVEKVMKKKIKFTRARFEMED</sequence>
<gene>
    <name evidence="1" type="ORF">ACD_4C00154G0001</name>
</gene>
<dbReference type="AlphaFoldDB" id="K2FXY9"/>